<organism evidence="6 7">
    <name type="scientific">Eiseniibacteriota bacterium</name>
    <dbReference type="NCBI Taxonomy" id="2212470"/>
    <lineage>
        <taxon>Bacteria</taxon>
        <taxon>Candidatus Eiseniibacteriota</taxon>
    </lineage>
</organism>
<dbReference type="SUPFAM" id="SSF46689">
    <property type="entry name" value="Homeodomain-like"/>
    <property type="match status" value="1"/>
</dbReference>
<dbReference type="InterPro" id="IPR001647">
    <property type="entry name" value="HTH_TetR"/>
</dbReference>
<dbReference type="AlphaFoldDB" id="A0A538SAZ1"/>
<feature type="domain" description="HTH tetR-type" evidence="5">
    <location>
        <begin position="18"/>
        <end position="78"/>
    </location>
</feature>
<evidence type="ECO:0000313" key="7">
    <source>
        <dbReference type="Proteomes" id="UP000320184"/>
    </source>
</evidence>
<dbReference type="PROSITE" id="PS50977">
    <property type="entry name" value="HTH_TETR_2"/>
    <property type="match status" value="1"/>
</dbReference>
<proteinExistence type="predicted"/>
<dbReference type="SUPFAM" id="SSF48498">
    <property type="entry name" value="Tetracyclin repressor-like, C-terminal domain"/>
    <property type="match status" value="1"/>
</dbReference>
<evidence type="ECO:0000256" key="2">
    <source>
        <dbReference type="ARBA" id="ARBA00023125"/>
    </source>
</evidence>
<protein>
    <submittedName>
        <fullName evidence="6">TetR/AcrR family transcriptional regulator</fullName>
    </submittedName>
</protein>
<dbReference type="InterPro" id="IPR050109">
    <property type="entry name" value="HTH-type_TetR-like_transc_reg"/>
</dbReference>
<dbReference type="Pfam" id="PF00440">
    <property type="entry name" value="TetR_N"/>
    <property type="match status" value="1"/>
</dbReference>
<gene>
    <name evidence="6" type="ORF">E6K73_11840</name>
</gene>
<dbReference type="Proteomes" id="UP000320184">
    <property type="component" value="Unassembled WGS sequence"/>
</dbReference>
<keyword evidence="3" id="KW-0804">Transcription</keyword>
<evidence type="ECO:0000259" key="5">
    <source>
        <dbReference type="PROSITE" id="PS50977"/>
    </source>
</evidence>
<evidence type="ECO:0000256" key="1">
    <source>
        <dbReference type="ARBA" id="ARBA00023015"/>
    </source>
</evidence>
<dbReference type="InterPro" id="IPR009057">
    <property type="entry name" value="Homeodomain-like_sf"/>
</dbReference>
<feature type="DNA-binding region" description="H-T-H motif" evidence="4">
    <location>
        <begin position="41"/>
        <end position="60"/>
    </location>
</feature>
<evidence type="ECO:0000256" key="3">
    <source>
        <dbReference type="ARBA" id="ARBA00023163"/>
    </source>
</evidence>
<dbReference type="PANTHER" id="PTHR30055">
    <property type="entry name" value="HTH-TYPE TRANSCRIPTIONAL REGULATOR RUTR"/>
    <property type="match status" value="1"/>
</dbReference>
<dbReference type="Gene3D" id="1.10.357.10">
    <property type="entry name" value="Tetracycline Repressor, domain 2"/>
    <property type="match status" value="1"/>
</dbReference>
<name>A0A538SAZ1_UNCEI</name>
<dbReference type="GO" id="GO:0003700">
    <property type="term" value="F:DNA-binding transcription factor activity"/>
    <property type="evidence" value="ECO:0007669"/>
    <property type="project" value="TreeGrafter"/>
</dbReference>
<accession>A0A538SAZ1</accession>
<sequence>MFGSFTHFVQPLADAPDSPTRRRILAAAEKRFAAFGYRRTGIAEIAREAGVAAGTLYRYFENKEEIFRAVMRDLLDAWLDTARQVLGEGGTAVERLGRLGQASVDFNRENDLINSVYRRDGEIIFAPLLEELHEHLLTQNVAMIADVIRDGIREGTLRDVDPERAAFILFLGGDALSNQRYHPYQDVLPLYGEITMNGLLPR</sequence>
<dbReference type="InterPro" id="IPR036271">
    <property type="entry name" value="Tet_transcr_reg_TetR-rel_C_sf"/>
</dbReference>
<evidence type="ECO:0000256" key="4">
    <source>
        <dbReference type="PROSITE-ProRule" id="PRU00335"/>
    </source>
</evidence>
<reference evidence="6 7" key="1">
    <citation type="journal article" date="2019" name="Nat. Microbiol.">
        <title>Mediterranean grassland soil C-N compound turnover is dependent on rainfall and depth, and is mediated by genomically divergent microorganisms.</title>
        <authorList>
            <person name="Diamond S."/>
            <person name="Andeer P.F."/>
            <person name="Li Z."/>
            <person name="Crits-Christoph A."/>
            <person name="Burstein D."/>
            <person name="Anantharaman K."/>
            <person name="Lane K.R."/>
            <person name="Thomas B.C."/>
            <person name="Pan C."/>
            <person name="Northen T.R."/>
            <person name="Banfield J.F."/>
        </authorList>
    </citation>
    <scope>NUCLEOTIDE SEQUENCE [LARGE SCALE GENOMIC DNA]</scope>
    <source>
        <strain evidence="6">WS_3</strain>
    </source>
</reference>
<dbReference type="Gene3D" id="1.10.10.60">
    <property type="entry name" value="Homeodomain-like"/>
    <property type="match status" value="1"/>
</dbReference>
<dbReference type="EMBL" id="VBOT01000138">
    <property type="protein sequence ID" value="TMQ48543.1"/>
    <property type="molecule type" value="Genomic_DNA"/>
</dbReference>
<dbReference type="PANTHER" id="PTHR30055:SF234">
    <property type="entry name" value="HTH-TYPE TRANSCRIPTIONAL REGULATOR BETI"/>
    <property type="match status" value="1"/>
</dbReference>
<comment type="caution">
    <text evidence="6">The sequence shown here is derived from an EMBL/GenBank/DDBJ whole genome shotgun (WGS) entry which is preliminary data.</text>
</comment>
<dbReference type="PRINTS" id="PR00455">
    <property type="entry name" value="HTHTETR"/>
</dbReference>
<dbReference type="GO" id="GO:0000976">
    <property type="term" value="F:transcription cis-regulatory region binding"/>
    <property type="evidence" value="ECO:0007669"/>
    <property type="project" value="TreeGrafter"/>
</dbReference>
<keyword evidence="2 4" id="KW-0238">DNA-binding</keyword>
<evidence type="ECO:0000313" key="6">
    <source>
        <dbReference type="EMBL" id="TMQ48543.1"/>
    </source>
</evidence>
<keyword evidence="1" id="KW-0805">Transcription regulation</keyword>